<feature type="coiled-coil region" evidence="1">
    <location>
        <begin position="366"/>
        <end position="393"/>
    </location>
</feature>
<keyword evidence="4" id="KW-1185">Reference proteome</keyword>
<dbReference type="AlphaFoldDB" id="T0KGF6"/>
<dbReference type="EMBL" id="AUWY01000070">
    <property type="protein sequence ID" value="EQB32543.1"/>
    <property type="molecule type" value="Genomic_DNA"/>
</dbReference>
<dbReference type="eggNOG" id="COG1196">
    <property type="taxonomic scope" value="Bacteria"/>
</dbReference>
<dbReference type="Pfam" id="PF18476">
    <property type="entry name" value="PIN_8"/>
    <property type="match status" value="1"/>
</dbReference>
<dbReference type="InterPro" id="IPR041578">
    <property type="entry name" value="PIN_8"/>
</dbReference>
<feature type="domain" description="PIN like" evidence="2">
    <location>
        <begin position="35"/>
        <end position="253"/>
    </location>
</feature>
<feature type="coiled-coil region" evidence="1">
    <location>
        <begin position="274"/>
        <end position="301"/>
    </location>
</feature>
<name>T0KGF6_9SPHN</name>
<sequence>MKGEDAFWLTDLYPDAKGLFEHSHAPLNEVVGDSIVVLDANVLLLPFEFTKASIAEVERVYALLANAGRLVVPGQAAREYYKHRSRKIAAIADALDAAIAKAKKQIFEKPIPLLEDDEDYQAARELGAEFINKGKEVVEKLEAVNERLQNEIGDDRVSALYRKLLGGCVAEVEIPADGRKDIIEEVARRARLQIAPGFKDQNKEDGGIGDYLVWKAILQEGAARQAHCIFVTEEEKPDWWVKRQGTFQPRPELIDEYRRETGGKSIQMLPLSGLLSAFKAAKEVVQQVQELEEEKRVTINLSKNNGVLAALRRRSLNHQARLASIDRLVRELNHEIDLNRQKTNDAVHYSDGRDTDMDELSRQKYLVDLQIERENLEARLVEASRQLSEIKSSPTHKQLTAQEFARFLAKQGVGSTAEDDFEELLG</sequence>
<protein>
    <recommendedName>
        <fullName evidence="2">PIN like domain-containing protein</fullName>
    </recommendedName>
</protein>
<proteinExistence type="predicted"/>
<comment type="caution">
    <text evidence="3">The sequence shown here is derived from an EMBL/GenBank/DDBJ whole genome shotgun (WGS) entry which is preliminary data.</text>
</comment>
<keyword evidence="1" id="KW-0175">Coiled coil</keyword>
<gene>
    <name evidence="3" type="ORF">M529_08925</name>
</gene>
<evidence type="ECO:0000259" key="2">
    <source>
        <dbReference type="Pfam" id="PF18476"/>
    </source>
</evidence>
<evidence type="ECO:0000313" key="4">
    <source>
        <dbReference type="Proteomes" id="UP000015523"/>
    </source>
</evidence>
<organism evidence="3 4">
    <name type="scientific">Sphingobium ummariense RL-3</name>
    <dbReference type="NCBI Taxonomy" id="1346791"/>
    <lineage>
        <taxon>Bacteria</taxon>
        <taxon>Pseudomonadati</taxon>
        <taxon>Pseudomonadota</taxon>
        <taxon>Alphaproteobacteria</taxon>
        <taxon>Sphingomonadales</taxon>
        <taxon>Sphingomonadaceae</taxon>
        <taxon>Sphingobium</taxon>
    </lineage>
</organism>
<evidence type="ECO:0000256" key="1">
    <source>
        <dbReference type="SAM" id="Coils"/>
    </source>
</evidence>
<reference evidence="3 4" key="1">
    <citation type="journal article" date="2013" name="Genome Announc.">
        <title>Draft Genome Sequence of Sphingobium ummariense Strain RL-3, a Hexachlorocyclohexane-Degrading Bacterium.</title>
        <authorList>
            <person name="Kohli P."/>
            <person name="Dua A."/>
            <person name="Sangwan N."/>
            <person name="Oldach P."/>
            <person name="Khurana J.P."/>
            <person name="Lal R."/>
        </authorList>
    </citation>
    <scope>NUCLEOTIDE SEQUENCE [LARGE SCALE GENOMIC DNA]</scope>
    <source>
        <strain evidence="3 4">RL-3</strain>
    </source>
</reference>
<dbReference type="PATRIC" id="fig|1346791.3.peg.1713"/>
<evidence type="ECO:0000313" key="3">
    <source>
        <dbReference type="EMBL" id="EQB32543.1"/>
    </source>
</evidence>
<dbReference type="Proteomes" id="UP000015523">
    <property type="component" value="Unassembled WGS sequence"/>
</dbReference>
<accession>T0KGF6</accession>